<evidence type="ECO:0000259" key="4">
    <source>
        <dbReference type="Pfam" id="PF06761"/>
    </source>
</evidence>
<dbReference type="PANTHER" id="PTHR36153">
    <property type="entry name" value="INNER MEMBRANE PROTEIN-RELATED"/>
    <property type="match status" value="1"/>
</dbReference>
<dbReference type="RefSeq" id="WP_168834876.1">
    <property type="nucleotide sequence ID" value="NZ_JABAIK010000002.1"/>
</dbReference>
<keyword evidence="2" id="KW-1133">Transmembrane helix</keyword>
<keyword evidence="2" id="KW-0812">Transmembrane</keyword>
<dbReference type="AlphaFoldDB" id="A0A7X8YFP6"/>
<feature type="domain" description="IcmF-related" evidence="4">
    <location>
        <begin position="489"/>
        <end position="779"/>
    </location>
</feature>
<feature type="transmembrane region" description="Helical" evidence="2">
    <location>
        <begin position="37"/>
        <end position="61"/>
    </location>
</feature>
<name>A0A7X8YFP6_9VIBR</name>
<evidence type="ECO:0000259" key="5">
    <source>
        <dbReference type="Pfam" id="PF14331"/>
    </source>
</evidence>
<evidence type="ECO:0000313" key="7">
    <source>
        <dbReference type="Proteomes" id="UP000535589"/>
    </source>
</evidence>
<keyword evidence="7" id="KW-1185">Reference proteome</keyword>
<dbReference type="Pfam" id="PF06744">
    <property type="entry name" value="IcmF_C"/>
    <property type="match status" value="1"/>
</dbReference>
<evidence type="ECO:0000256" key="2">
    <source>
        <dbReference type="SAM" id="Phobius"/>
    </source>
</evidence>
<feature type="domain" description="Type VI secretion system component TssM1 N-terminal" evidence="5">
    <location>
        <begin position="185"/>
        <end position="432"/>
    </location>
</feature>
<evidence type="ECO:0000259" key="3">
    <source>
        <dbReference type="Pfam" id="PF06744"/>
    </source>
</evidence>
<dbReference type="Pfam" id="PF06761">
    <property type="entry name" value="IcmF-related"/>
    <property type="match status" value="1"/>
</dbReference>
<gene>
    <name evidence="6" type="ORF">HGP28_02560</name>
</gene>
<evidence type="ECO:0000256" key="1">
    <source>
        <dbReference type="SAM" id="MobiDB-lite"/>
    </source>
</evidence>
<dbReference type="Proteomes" id="UP000535589">
    <property type="component" value="Unassembled WGS sequence"/>
</dbReference>
<reference evidence="6 7" key="1">
    <citation type="submission" date="2020-04" db="EMBL/GenBank/DDBJ databases">
        <title>Vibrio sp. SM6, a novel species isolated from seawater.</title>
        <authorList>
            <person name="Wang X."/>
        </authorList>
    </citation>
    <scope>NUCLEOTIDE SEQUENCE [LARGE SCALE GENOMIC DNA]</scope>
    <source>
        <strain evidence="6 7">SM6</strain>
    </source>
</reference>
<dbReference type="InterPro" id="IPR025743">
    <property type="entry name" value="TssM1_N"/>
</dbReference>
<keyword evidence="2" id="KW-0472">Membrane</keyword>
<feature type="region of interest" description="Disordered" evidence="1">
    <location>
        <begin position="792"/>
        <end position="816"/>
    </location>
</feature>
<evidence type="ECO:0000313" key="6">
    <source>
        <dbReference type="EMBL" id="NLS11770.1"/>
    </source>
</evidence>
<dbReference type="InterPro" id="IPR053156">
    <property type="entry name" value="T6SS_TssM-like"/>
</dbReference>
<protein>
    <submittedName>
        <fullName evidence="6">Type VI secretion system membrane subunit TssM</fullName>
    </submittedName>
</protein>
<sequence>MKKTKAALLAVTIALFLTTILVAICVALEWYQLSPTWVVFETLFLCLFFITIGCGCYFKLIRVKKNTVREKEEAQQFRQVLSQYLSDTINKHPRCVKNIYAVPWYVQLTEKTPQNGIWLQQMGFEWVEPTMYLNTEPDNSGKHDINSSRETPVCGIQCWVSETAIIVTLDLSLGKESLLQTVNLLLKQMSQKRARQMFNGAICSVSLSSLIESSELSVSELSQKYRAVLELCNQKTGLTLPTYCVFNDLAAIRDLYESFAGLDETQREQPLGDLRAVTDSPEYDNEWFVSSFDGLVKSLANLLSYSLKQQLNAHYREASVAGVFQLSALRYELEDFMTQTFSPHQFALTALNFRGYFLIHGGGESSALDLISAMHASELGFDSLSVRGDPQKRLSLFAKRLVSQVIIKESALVGVNKKREFSYRALRTGVATGAILMLCGFVALIRAEYQFQRGLDAQALTLLSQYKANLAENPIQPDDLASPVYSLFELREITLLYRNANPPWYIQNVLPSSSIYQAVNSAYYRELESELLVLMRDYIMKDMFVYNSLDDKVKTLELLNYQQLLYDQTRHSTQSLVDYFVGALKEEGSGEANLVSRFQLLANDVLATDAVPPPFDEALLGLVRNTLSSNDLGELLYQHILQHDDFSRRIDLRSQLSPMYRKVFQFKQGSDYLIPFAYTREGFEALSNETGFQLASNAITAYEGVMGRIRGDAEMSRINRQLRERYIADYIQYWGAFIDAVSLTPVTSWGESEQQIQLVTNAHFSPLKQLYRLIENNTNLLNVLNQEKGLLPAPSKGLPNEATENSRALESESTQPLANRASMARVAETISAPFRHIHSLVNANQTTQSAFDIAIAHFIALDDWLAKSKERQFKGHYFIEQLQAQDTSNPVAQLAALSRDYSVPLLPQLMQQNAILVNQLALEAVRDIINQDWLPLHQFYQLQFSQHYPFSERAQTDAALDDVAYFFKPNGAFDTFASKYAARFDVSGDELVIRGFIPHQYLPMSTEYVPFKQAVTTLQRQLFTGEELGFQFSLRAHQMSPMLTRFALMTQLPLFEYQNGPKLWQTQSWPMPANQIQSIVILLEDSLGEVGRAEQTGPWSWFKVASKMEKARSIGQLETAWRYQDDDNEVNLVVKFEGRDQPFDTRLFTRLAIPERL</sequence>
<feature type="transmembrane region" description="Helical" evidence="2">
    <location>
        <begin position="425"/>
        <end position="445"/>
    </location>
</feature>
<accession>A0A7X8YFP6</accession>
<dbReference type="EMBL" id="JABAIK010000002">
    <property type="protein sequence ID" value="NLS11770.1"/>
    <property type="molecule type" value="Genomic_DNA"/>
</dbReference>
<comment type="caution">
    <text evidence="6">The sequence shown here is derived from an EMBL/GenBank/DDBJ whole genome shotgun (WGS) entry which is preliminary data.</text>
</comment>
<proteinExistence type="predicted"/>
<dbReference type="InterPro" id="IPR010623">
    <property type="entry name" value="IcmF_C"/>
</dbReference>
<feature type="compositionally biased region" description="Polar residues" evidence="1">
    <location>
        <begin position="802"/>
        <end position="816"/>
    </location>
</feature>
<organism evidence="6 7">
    <name type="scientific">Vibrio agarilyticus</name>
    <dbReference type="NCBI Taxonomy" id="2726741"/>
    <lineage>
        <taxon>Bacteria</taxon>
        <taxon>Pseudomonadati</taxon>
        <taxon>Pseudomonadota</taxon>
        <taxon>Gammaproteobacteria</taxon>
        <taxon>Vibrionales</taxon>
        <taxon>Vibrionaceae</taxon>
        <taxon>Vibrio</taxon>
    </lineage>
</organism>
<dbReference type="InterPro" id="IPR009612">
    <property type="entry name" value="IcmF-rel"/>
</dbReference>
<dbReference type="Pfam" id="PF14331">
    <property type="entry name" value="IcmF-related_N"/>
    <property type="match status" value="1"/>
</dbReference>
<feature type="domain" description="Type VI secretion system IcmF C-terminal" evidence="3">
    <location>
        <begin position="1032"/>
        <end position="1135"/>
    </location>
</feature>
<dbReference type="PANTHER" id="PTHR36153:SF1">
    <property type="entry name" value="TYPE VI SECRETION SYSTEM COMPONENT TSSM1"/>
    <property type="match status" value="1"/>
</dbReference>